<evidence type="ECO:0008006" key="2">
    <source>
        <dbReference type="Google" id="ProtNLM"/>
    </source>
</evidence>
<gene>
    <name evidence="1" type="ORF">GALL_140380</name>
</gene>
<proteinExistence type="predicted"/>
<reference evidence="1" key="1">
    <citation type="submission" date="2016-10" db="EMBL/GenBank/DDBJ databases">
        <title>Sequence of Gallionella enrichment culture.</title>
        <authorList>
            <person name="Poehlein A."/>
            <person name="Muehling M."/>
            <person name="Daniel R."/>
        </authorList>
    </citation>
    <scope>NUCLEOTIDE SEQUENCE</scope>
</reference>
<name>A0A1J5S5X2_9ZZZZ</name>
<dbReference type="EMBL" id="MLJW01000062">
    <property type="protein sequence ID" value="OIR03857.1"/>
    <property type="molecule type" value="Genomic_DNA"/>
</dbReference>
<comment type="caution">
    <text evidence="1">The sequence shown here is derived from an EMBL/GenBank/DDBJ whole genome shotgun (WGS) entry which is preliminary data.</text>
</comment>
<evidence type="ECO:0000313" key="1">
    <source>
        <dbReference type="EMBL" id="OIR03857.1"/>
    </source>
</evidence>
<accession>A0A1J5S5X2</accession>
<dbReference type="AlphaFoldDB" id="A0A1J5S5X2"/>
<sequence>MKTEQSNQLAPEDALRLSVLLAGEVHAVRLDERVPALHALTPRGEARIALHPDGRTEQYLMRVRGLLGGHALGSPGGYPVHLKRWTRMGQVGPNKLGALLLLGEDEAVAAVAHAPGLTDELARRAWWAAPSIENARSMLGNPEVAHGAMAKPLADFLIEHLPFEEDPAAAMNSVRVVLAAGQPDAPGRLALWARARTRPHYFIGFLEHLPDALPGDEPPQECAAAVSDLAAAGNAWAIALARARSASGQSFLKAAAAVLEKPAVPDAVYALFDAIGAWCGALADAPGRTELAHAAPGHAAAIAALSALSGLDAAAAAPILGRSSAVGALMRRQLEPVAAPLMGHLQALRQAAANFSHQ</sequence>
<organism evidence="1">
    <name type="scientific">mine drainage metagenome</name>
    <dbReference type="NCBI Taxonomy" id="410659"/>
    <lineage>
        <taxon>unclassified sequences</taxon>
        <taxon>metagenomes</taxon>
        <taxon>ecological metagenomes</taxon>
    </lineage>
</organism>
<protein>
    <recommendedName>
        <fullName evidence="2">Sulfur reduction protein DsrS</fullName>
    </recommendedName>
</protein>